<evidence type="ECO:0000259" key="3">
    <source>
        <dbReference type="Pfam" id="PF02463"/>
    </source>
</evidence>
<dbReference type="InterPro" id="IPR027417">
    <property type="entry name" value="P-loop_NTPase"/>
</dbReference>
<reference evidence="4 5" key="1">
    <citation type="submission" date="2020-03" db="EMBL/GenBank/DDBJ databases">
        <title>FDA dAtabase for Regulatory Grade micrObial Sequences (FDA-ARGOS): Supporting development and validation of Infectious Disease Dx tests.</title>
        <authorList>
            <person name="Campos J."/>
            <person name="Goldberg B."/>
            <person name="Tallon L."/>
            <person name="Sadzewicz L."/>
            <person name="Vavikolanu K."/>
            <person name="Mehta A."/>
            <person name="Aluvathingal J."/>
            <person name="Nadendla S."/>
            <person name="Nandy P."/>
            <person name="Geyer C."/>
            <person name="Yan Y."/>
            <person name="Sichtig H."/>
        </authorList>
    </citation>
    <scope>NUCLEOTIDE SEQUENCE [LARGE SCALE GENOMIC DNA]</scope>
    <source>
        <strain evidence="4 5">FDAARGOS_656</strain>
    </source>
</reference>
<dbReference type="PANTHER" id="PTHR43977">
    <property type="entry name" value="STRUCTURAL MAINTENANCE OF CHROMOSOMES PROTEIN 3"/>
    <property type="match status" value="1"/>
</dbReference>
<dbReference type="GO" id="GO:0007059">
    <property type="term" value="P:chromosome segregation"/>
    <property type="evidence" value="ECO:0007669"/>
    <property type="project" value="UniProtKB-ARBA"/>
</dbReference>
<dbReference type="SUPFAM" id="SSF52540">
    <property type="entry name" value="P-loop containing nucleoside triphosphate hydrolases"/>
    <property type="match status" value="1"/>
</dbReference>
<feature type="compositionally biased region" description="Acidic residues" evidence="2">
    <location>
        <begin position="73"/>
        <end position="83"/>
    </location>
</feature>
<comment type="caution">
    <text evidence="4">The sequence shown here is derived from an EMBL/GenBank/DDBJ whole genome shotgun (WGS) entry which is preliminary data.</text>
</comment>
<gene>
    <name evidence="4" type="ORF">FOB64_000487</name>
</gene>
<evidence type="ECO:0000313" key="5">
    <source>
        <dbReference type="Proteomes" id="UP000536275"/>
    </source>
</evidence>
<protein>
    <submittedName>
        <fullName evidence="4">RecF/RecN/SMC N terminal domain family protein</fullName>
    </submittedName>
</protein>
<feature type="domain" description="RecF/RecN/SMC N-terminal" evidence="3">
    <location>
        <begin position="32"/>
        <end position="143"/>
    </location>
</feature>
<keyword evidence="1" id="KW-0175">Coiled coil</keyword>
<proteinExistence type="predicted"/>
<dbReference type="Proteomes" id="UP000536275">
    <property type="component" value="Unassembled WGS sequence"/>
</dbReference>
<feature type="coiled-coil region" evidence="1">
    <location>
        <begin position="4"/>
        <end position="31"/>
    </location>
</feature>
<evidence type="ECO:0000256" key="2">
    <source>
        <dbReference type="SAM" id="MobiDB-lite"/>
    </source>
</evidence>
<dbReference type="InterPro" id="IPR003395">
    <property type="entry name" value="RecF/RecN/SMC_N"/>
</dbReference>
<evidence type="ECO:0000313" key="4">
    <source>
        <dbReference type="EMBL" id="KAF6072447.1"/>
    </source>
</evidence>
<name>A0A8H6F770_CANAX</name>
<dbReference type="Gene3D" id="3.40.50.300">
    <property type="entry name" value="P-loop containing nucleotide triphosphate hydrolases"/>
    <property type="match status" value="1"/>
</dbReference>
<dbReference type="Pfam" id="PF02463">
    <property type="entry name" value="SMC_N"/>
    <property type="match status" value="1"/>
</dbReference>
<organism evidence="4 5">
    <name type="scientific">Candida albicans</name>
    <name type="common">Yeast</name>
    <dbReference type="NCBI Taxonomy" id="5476"/>
    <lineage>
        <taxon>Eukaryota</taxon>
        <taxon>Fungi</taxon>
        <taxon>Dikarya</taxon>
        <taxon>Ascomycota</taxon>
        <taxon>Saccharomycotina</taxon>
        <taxon>Pichiomycetes</taxon>
        <taxon>Debaryomycetaceae</taxon>
        <taxon>Candida/Lodderomyces clade</taxon>
        <taxon>Candida</taxon>
    </lineage>
</organism>
<dbReference type="AlphaFoldDB" id="A0A8H6F770"/>
<evidence type="ECO:0000256" key="1">
    <source>
        <dbReference type="SAM" id="Coils"/>
    </source>
</evidence>
<feature type="compositionally biased region" description="Low complexity" evidence="2">
    <location>
        <begin position="63"/>
        <end position="72"/>
    </location>
</feature>
<feature type="region of interest" description="Disordered" evidence="2">
    <location>
        <begin position="55"/>
        <end position="83"/>
    </location>
</feature>
<sequence length="197" mass="22126">MARRIDLNNSKASIENLITNLQQQKNDAIKKSFNQVAKSFKQIFEKLVPRGTGNLIMQKKNDNNNNVNVTDDVNSDNDDDDDDDDIDNYSGVAISVSFNSKNDEQQRIEQLSGGQKSLCAIALIFAIQNCDPAPFYLFDKLIQILILNIVLVPELLQLSGDKFYGVTFSNKVSSVNEINKEEAMSFVEGQQQQQQQS</sequence>
<accession>A0A8H6F770</accession>
<dbReference type="EMBL" id="JABWAD010000007">
    <property type="protein sequence ID" value="KAF6072447.1"/>
    <property type="molecule type" value="Genomic_DNA"/>
</dbReference>